<dbReference type="EMBL" id="BJNV01000067">
    <property type="protein sequence ID" value="GEC97144.1"/>
    <property type="molecule type" value="Genomic_DNA"/>
</dbReference>
<evidence type="ECO:0000313" key="2">
    <source>
        <dbReference type="Proteomes" id="UP000318422"/>
    </source>
</evidence>
<accession>A0A4Y4D077</accession>
<name>A0A4Y4D077_ZOORA</name>
<dbReference type="AlphaFoldDB" id="A0A4Y4D077"/>
<evidence type="ECO:0000313" key="1">
    <source>
        <dbReference type="EMBL" id="GEC97144.1"/>
    </source>
</evidence>
<dbReference type="Proteomes" id="UP000318422">
    <property type="component" value="Unassembled WGS sequence"/>
</dbReference>
<sequence length="242" mass="27041">MTQVGEAVLVAMLAADDKKAKCDFKPPQTNWKANLEGDADRLGGLLGKQPKKAAKEAELSSSCWPSQAHHLIPHLTLKSHPVSRWLKAGDIIYADTRYDVDHGNNGKWMPYASSLAEWKTRANKLADIKANRRLMFKVMKHAKIQLHQGKHSGSQDFGVGEMPYKECVRKYLDKINQHALSHYKKKPPCDDCKGKQQAGKYPPRDNMVRYVDKASSVLEDDIDACRIFVSRIAAECAQAGGL</sequence>
<protein>
    <submittedName>
        <fullName evidence="1">Uncharacterized protein</fullName>
    </submittedName>
</protein>
<proteinExistence type="predicted"/>
<reference evidence="1 2" key="1">
    <citation type="submission" date="2019-06" db="EMBL/GenBank/DDBJ databases">
        <title>Whole genome shotgun sequence of Zoogloea ramigera NBRC 15342.</title>
        <authorList>
            <person name="Hosoyama A."/>
            <person name="Uohara A."/>
            <person name="Ohji S."/>
            <person name="Ichikawa N."/>
        </authorList>
    </citation>
    <scope>NUCLEOTIDE SEQUENCE [LARGE SCALE GENOMIC DNA]</scope>
    <source>
        <strain evidence="1 2">NBRC 15342</strain>
    </source>
</reference>
<dbReference type="RefSeq" id="WP_141354175.1">
    <property type="nucleotide sequence ID" value="NZ_BJNV01000067.1"/>
</dbReference>
<dbReference type="OrthoDB" id="7059268at2"/>
<organism evidence="1 2">
    <name type="scientific">Zoogloea ramigera</name>
    <dbReference type="NCBI Taxonomy" id="350"/>
    <lineage>
        <taxon>Bacteria</taxon>
        <taxon>Pseudomonadati</taxon>
        <taxon>Pseudomonadota</taxon>
        <taxon>Betaproteobacteria</taxon>
        <taxon>Rhodocyclales</taxon>
        <taxon>Zoogloeaceae</taxon>
        <taxon>Zoogloea</taxon>
    </lineage>
</organism>
<comment type="caution">
    <text evidence="1">The sequence shown here is derived from an EMBL/GenBank/DDBJ whole genome shotgun (WGS) entry which is preliminary data.</text>
</comment>
<keyword evidence="2" id="KW-1185">Reference proteome</keyword>
<gene>
    <name evidence="1" type="ORF">ZRA01_32170</name>
</gene>